<reference evidence="1 2" key="1">
    <citation type="submission" date="2018-11" db="EMBL/GenBank/DDBJ databases">
        <title>Genome assembly of Steccherinum ochraceum LE-BIN_3174, the white-rot fungus of the Steccherinaceae family (The Residual Polyporoid clade, Polyporales, Basidiomycota).</title>
        <authorList>
            <person name="Fedorova T.V."/>
            <person name="Glazunova O.A."/>
            <person name="Landesman E.O."/>
            <person name="Moiseenko K.V."/>
            <person name="Psurtseva N.V."/>
            <person name="Savinova O.S."/>
            <person name="Shakhova N.V."/>
            <person name="Tyazhelova T.V."/>
            <person name="Vasina D.V."/>
        </authorList>
    </citation>
    <scope>NUCLEOTIDE SEQUENCE [LARGE SCALE GENOMIC DNA]</scope>
    <source>
        <strain evidence="1 2">LE-BIN_3174</strain>
    </source>
</reference>
<sequence length="59" mass="6350">MRLSVAHSCSALVLPFSKPALSRYEALSQPTTSSPLPFLPPIPTSQWPPSFVTFATPPP</sequence>
<organism evidence="1 2">
    <name type="scientific">Steccherinum ochraceum</name>
    <dbReference type="NCBI Taxonomy" id="92696"/>
    <lineage>
        <taxon>Eukaryota</taxon>
        <taxon>Fungi</taxon>
        <taxon>Dikarya</taxon>
        <taxon>Basidiomycota</taxon>
        <taxon>Agaricomycotina</taxon>
        <taxon>Agaricomycetes</taxon>
        <taxon>Polyporales</taxon>
        <taxon>Steccherinaceae</taxon>
        <taxon>Steccherinum</taxon>
    </lineage>
</organism>
<dbReference type="EMBL" id="RWJN01000102">
    <property type="protein sequence ID" value="TCD67319.1"/>
    <property type="molecule type" value="Genomic_DNA"/>
</dbReference>
<name>A0A4R0RPQ0_9APHY</name>
<evidence type="ECO:0000313" key="1">
    <source>
        <dbReference type="EMBL" id="TCD67319.1"/>
    </source>
</evidence>
<dbReference type="Proteomes" id="UP000292702">
    <property type="component" value="Unassembled WGS sequence"/>
</dbReference>
<dbReference type="AlphaFoldDB" id="A0A4R0RPQ0"/>
<proteinExistence type="predicted"/>
<protein>
    <submittedName>
        <fullName evidence="1">Uncharacterized protein</fullName>
    </submittedName>
</protein>
<gene>
    <name evidence="1" type="ORF">EIP91_000289</name>
</gene>
<accession>A0A4R0RPQ0</accession>
<comment type="caution">
    <text evidence="1">The sequence shown here is derived from an EMBL/GenBank/DDBJ whole genome shotgun (WGS) entry which is preliminary data.</text>
</comment>
<keyword evidence="2" id="KW-1185">Reference proteome</keyword>
<evidence type="ECO:0000313" key="2">
    <source>
        <dbReference type="Proteomes" id="UP000292702"/>
    </source>
</evidence>